<name>A0ACC0U939_9AGAM</name>
<proteinExistence type="predicted"/>
<accession>A0ACC0U939</accession>
<evidence type="ECO:0000313" key="1">
    <source>
        <dbReference type="EMBL" id="KAI9507951.1"/>
    </source>
</evidence>
<organism evidence="1 2">
    <name type="scientific">Russula earlei</name>
    <dbReference type="NCBI Taxonomy" id="71964"/>
    <lineage>
        <taxon>Eukaryota</taxon>
        <taxon>Fungi</taxon>
        <taxon>Dikarya</taxon>
        <taxon>Basidiomycota</taxon>
        <taxon>Agaricomycotina</taxon>
        <taxon>Agaricomycetes</taxon>
        <taxon>Russulales</taxon>
        <taxon>Russulaceae</taxon>
        <taxon>Russula</taxon>
    </lineage>
</organism>
<reference evidence="1" key="1">
    <citation type="submission" date="2021-03" db="EMBL/GenBank/DDBJ databases">
        <title>Evolutionary priming and transition to the ectomycorrhizal habit in an iconic lineage of mushroom-forming fungi: is preadaptation a requirement?</title>
        <authorList>
            <consortium name="DOE Joint Genome Institute"/>
            <person name="Looney B.P."/>
            <person name="Miyauchi S."/>
            <person name="Morin E."/>
            <person name="Drula E."/>
            <person name="Courty P.E."/>
            <person name="Chicoki N."/>
            <person name="Fauchery L."/>
            <person name="Kohler A."/>
            <person name="Kuo A."/>
            <person name="LaButti K."/>
            <person name="Pangilinan J."/>
            <person name="Lipzen A."/>
            <person name="Riley R."/>
            <person name="Andreopoulos W."/>
            <person name="He G."/>
            <person name="Johnson J."/>
            <person name="Barry K.W."/>
            <person name="Grigoriev I.V."/>
            <person name="Nagy L."/>
            <person name="Hibbett D."/>
            <person name="Henrissat B."/>
            <person name="Matheny P.B."/>
            <person name="Labbe J."/>
            <person name="Martin A.F."/>
        </authorList>
    </citation>
    <scope>NUCLEOTIDE SEQUENCE</scope>
    <source>
        <strain evidence="1">BPL698</strain>
    </source>
</reference>
<sequence length="162" mass="18364">MYLLWWNEPLNVRLGVRVYKKRDAEQPADDEDVYPTNSVGFWGALGMMDKNRWLVRVLTCQWPAVISSVLVGEARRYGHPDLKRVRTFDPGREESCIGMAFDIAAFIVTAIILASGGIHCIGWSFTFPSGIEQTFWRVALVSIFIIPILLWLLRGASASIFE</sequence>
<dbReference type="EMBL" id="JAGFNK010000106">
    <property type="protein sequence ID" value="KAI9507951.1"/>
    <property type="molecule type" value="Genomic_DNA"/>
</dbReference>
<comment type="caution">
    <text evidence="1">The sequence shown here is derived from an EMBL/GenBank/DDBJ whole genome shotgun (WGS) entry which is preliminary data.</text>
</comment>
<evidence type="ECO:0000313" key="2">
    <source>
        <dbReference type="Proteomes" id="UP001207468"/>
    </source>
</evidence>
<dbReference type="Proteomes" id="UP001207468">
    <property type="component" value="Unassembled WGS sequence"/>
</dbReference>
<gene>
    <name evidence="1" type="ORF">F5148DRAFT_42056</name>
</gene>
<protein>
    <submittedName>
        <fullName evidence="1">Uncharacterized protein</fullName>
    </submittedName>
</protein>
<keyword evidence="2" id="KW-1185">Reference proteome</keyword>